<dbReference type="FunFam" id="2.170.130.10:FF:000008">
    <property type="entry name" value="SusC/RagA family TonB-linked outer membrane protein"/>
    <property type="match status" value="1"/>
</dbReference>
<evidence type="ECO:0000259" key="12">
    <source>
        <dbReference type="Pfam" id="PF00593"/>
    </source>
</evidence>
<dbReference type="PANTHER" id="PTHR30069:SF29">
    <property type="entry name" value="HEMOGLOBIN AND HEMOGLOBIN-HAPTOGLOBIN-BINDING PROTEIN 1-RELATED"/>
    <property type="match status" value="1"/>
</dbReference>
<dbReference type="InterPro" id="IPR023997">
    <property type="entry name" value="TonB-dep_OMP_SusC/RagA_CS"/>
</dbReference>
<dbReference type="OrthoDB" id="9768177at2"/>
<dbReference type="NCBIfam" id="TIGR04057">
    <property type="entry name" value="SusC_RagA_signa"/>
    <property type="match status" value="1"/>
</dbReference>
<dbReference type="GO" id="GO:0015344">
    <property type="term" value="F:siderophore uptake transmembrane transporter activity"/>
    <property type="evidence" value="ECO:0007669"/>
    <property type="project" value="TreeGrafter"/>
</dbReference>
<evidence type="ECO:0000256" key="7">
    <source>
        <dbReference type="ARBA" id="ARBA00023136"/>
    </source>
</evidence>
<sequence length="945" mass="104949">MQTQEVVIKPTVKVILKPDSKMLDELVVVGYGVTSKKDLTGAVATVSAEKIKNEPVLSVGQALQGKTAGLQVVSTGGRAGDGTQISLRGNGSLRASNDVLYVIDGVPQDNMNNVAPQDIRSISVLKDAASTAIYGSRASNGVVLIETKKGNYSQPTTVNVNSYYGIQNIIKKPKLLNAAEYKKVMDASRINYEKDIAAGLLDGPKDPTTLTPLPESRHDIDWLKLVLRDNASIQNHQISVTSGGETTKAYLSGNLFMQDGIVKQDSYTAARLRANLEQKINKYVTVGLNANFTYSKSKPFADDNNIYQPYSKALQARPDVPPTDENGKIIDYNFVNPLFGFQRQVTNIWQNTGGNLYLNVTPFEGLVWRSAYSGTIRNRRYNRYDAPNTRRGLNGDGQPTGYGYYGTDNDRDYQIENTITYSDSFFNERLKLNFLLGHSFQNWDYEDSYVAGEKFPSDDLRWLVSAGEINKGRSYIKSMAIESYFTRLQLNWDEKYHLMMSIRRDASSKFTKENNAGYFPAISAGWTISNEDFFNKKVVTDLKLRASFGYTGNQSGVSYASGQNLIVGGENYNLQPGLAATDIFNPDLTWEKGRSVNIGFDMKLLDRVSIGFDYYDKRTESLLNRINVPQESGFRTMMANVGNISNKGFELTVDANIFDRKELKWTVGANFSYNKNKVISIGTEAGQYTTGFVSIVKEGESLGSFTLYEAQGVAKEKYVYKDKDGKDGKVVLPGDMIYVDQNQDGKIDDADKKVFGGGIAPVYGGFNTRLDYKGFDFALSGQYSIGKRVYAFYKKDALNGGATGAPSYSYNMYKEMLGYWTPENTSTNIPRPHMSAAISAWNMEHSSRFLEKADYLRISEITLGYDLKSIKALKLGFIKSLRVYVQGRNLFTFTPYSTGDPETSYVDQTAENSQDVSDGMKVQAGVDLGGLPNTKSVVFGLNLTF</sequence>
<dbReference type="Pfam" id="PF07715">
    <property type="entry name" value="Plug"/>
    <property type="match status" value="1"/>
</dbReference>
<organism evidence="14 15">
    <name type="scientific">Bacteroides pyogenes F0041</name>
    <dbReference type="NCBI Taxonomy" id="1321819"/>
    <lineage>
        <taxon>Bacteria</taxon>
        <taxon>Pseudomonadati</taxon>
        <taxon>Bacteroidota</taxon>
        <taxon>Bacteroidia</taxon>
        <taxon>Bacteroidales</taxon>
        <taxon>Bacteroidaceae</taxon>
        <taxon>Bacteroides</taxon>
    </lineage>
</organism>
<dbReference type="InterPro" id="IPR039426">
    <property type="entry name" value="TonB-dep_rcpt-like"/>
</dbReference>
<dbReference type="Gene3D" id="2.170.130.10">
    <property type="entry name" value="TonB-dependent receptor, plug domain"/>
    <property type="match status" value="1"/>
</dbReference>
<evidence type="ECO:0000256" key="10">
    <source>
        <dbReference type="PROSITE-ProRule" id="PRU01360"/>
    </source>
</evidence>
<gene>
    <name evidence="14" type="ORF">HMPREF1981_00968</name>
</gene>
<dbReference type="HOGENOM" id="CLU_004317_0_2_10"/>
<dbReference type="Pfam" id="PF00593">
    <property type="entry name" value="TonB_dep_Rec_b-barrel"/>
    <property type="match status" value="1"/>
</dbReference>
<evidence type="ECO:0000256" key="4">
    <source>
        <dbReference type="ARBA" id="ARBA00022692"/>
    </source>
</evidence>
<evidence type="ECO:0000256" key="6">
    <source>
        <dbReference type="ARBA" id="ARBA00023077"/>
    </source>
</evidence>
<name>U2C717_9BACE</name>
<reference evidence="14 15" key="1">
    <citation type="submission" date="2013-08" db="EMBL/GenBank/DDBJ databases">
        <authorList>
            <person name="Weinstock G."/>
            <person name="Sodergren E."/>
            <person name="Wylie T."/>
            <person name="Fulton L."/>
            <person name="Fulton R."/>
            <person name="Fronick C."/>
            <person name="O'Laughlin M."/>
            <person name="Godfrey J."/>
            <person name="Miner T."/>
            <person name="Herter B."/>
            <person name="Appelbaum E."/>
            <person name="Cordes M."/>
            <person name="Lek S."/>
            <person name="Wollam A."/>
            <person name="Pepin K.H."/>
            <person name="Palsikar V.B."/>
            <person name="Mitreva M."/>
            <person name="Wilson R.K."/>
        </authorList>
    </citation>
    <scope>NUCLEOTIDE SEQUENCE [LARGE SCALE GENOMIC DNA]</scope>
    <source>
        <strain evidence="14 15">F0041</strain>
    </source>
</reference>
<evidence type="ECO:0000313" key="15">
    <source>
        <dbReference type="Proteomes" id="UP000016496"/>
    </source>
</evidence>
<keyword evidence="3 10" id="KW-1134">Transmembrane beta strand</keyword>
<evidence type="ECO:0000259" key="13">
    <source>
        <dbReference type="Pfam" id="PF07715"/>
    </source>
</evidence>
<evidence type="ECO:0000256" key="8">
    <source>
        <dbReference type="ARBA" id="ARBA00023170"/>
    </source>
</evidence>
<dbReference type="AlphaFoldDB" id="U2C717"/>
<comment type="similarity">
    <text evidence="10 11">Belongs to the TonB-dependent receptor family.</text>
</comment>
<evidence type="ECO:0000256" key="5">
    <source>
        <dbReference type="ARBA" id="ARBA00022729"/>
    </source>
</evidence>
<keyword evidence="8 14" id="KW-0675">Receptor</keyword>
<dbReference type="NCBIfam" id="TIGR04056">
    <property type="entry name" value="OMP_RagA_SusC"/>
    <property type="match status" value="1"/>
</dbReference>
<feature type="domain" description="TonB-dependent receptor plug" evidence="13">
    <location>
        <begin position="36"/>
        <end position="142"/>
    </location>
</feature>
<evidence type="ECO:0000313" key="14">
    <source>
        <dbReference type="EMBL" id="ERI86264.1"/>
    </source>
</evidence>
<evidence type="ECO:0000256" key="9">
    <source>
        <dbReference type="ARBA" id="ARBA00023237"/>
    </source>
</evidence>
<keyword evidence="5" id="KW-0732">Signal</keyword>
<dbReference type="PATRIC" id="fig|1321819.3.peg.896"/>
<dbReference type="InterPro" id="IPR012910">
    <property type="entry name" value="Plug_dom"/>
</dbReference>
<dbReference type="InterPro" id="IPR000531">
    <property type="entry name" value="Beta-barrel_TonB"/>
</dbReference>
<evidence type="ECO:0000256" key="11">
    <source>
        <dbReference type="RuleBase" id="RU003357"/>
    </source>
</evidence>
<comment type="caution">
    <text evidence="14">The sequence shown here is derived from an EMBL/GenBank/DDBJ whole genome shotgun (WGS) entry which is preliminary data.</text>
</comment>
<dbReference type="InterPro" id="IPR023996">
    <property type="entry name" value="TonB-dep_OMP_SusC/RagA"/>
</dbReference>
<dbReference type="GO" id="GO:0009279">
    <property type="term" value="C:cell outer membrane"/>
    <property type="evidence" value="ECO:0007669"/>
    <property type="project" value="UniProtKB-SubCell"/>
</dbReference>
<dbReference type="InterPro" id="IPR037066">
    <property type="entry name" value="Plug_dom_sf"/>
</dbReference>
<evidence type="ECO:0000256" key="1">
    <source>
        <dbReference type="ARBA" id="ARBA00004571"/>
    </source>
</evidence>
<keyword evidence="6 11" id="KW-0798">TonB box</keyword>
<dbReference type="PANTHER" id="PTHR30069">
    <property type="entry name" value="TONB-DEPENDENT OUTER MEMBRANE RECEPTOR"/>
    <property type="match status" value="1"/>
</dbReference>
<dbReference type="EMBL" id="AWSV01000056">
    <property type="protein sequence ID" value="ERI86264.1"/>
    <property type="molecule type" value="Genomic_DNA"/>
</dbReference>
<evidence type="ECO:0000256" key="2">
    <source>
        <dbReference type="ARBA" id="ARBA00022448"/>
    </source>
</evidence>
<dbReference type="PROSITE" id="PS52016">
    <property type="entry name" value="TONB_DEPENDENT_REC_3"/>
    <property type="match status" value="1"/>
</dbReference>
<evidence type="ECO:0000256" key="3">
    <source>
        <dbReference type="ARBA" id="ARBA00022452"/>
    </source>
</evidence>
<keyword evidence="2 10" id="KW-0813">Transport</keyword>
<comment type="subcellular location">
    <subcellularLocation>
        <location evidence="1 10">Cell outer membrane</location>
        <topology evidence="1 10">Multi-pass membrane protein</topology>
    </subcellularLocation>
</comment>
<dbReference type="Gene3D" id="2.40.170.20">
    <property type="entry name" value="TonB-dependent receptor, beta-barrel domain"/>
    <property type="match status" value="1"/>
</dbReference>
<keyword evidence="4 10" id="KW-0812">Transmembrane</keyword>
<dbReference type="GO" id="GO:0044718">
    <property type="term" value="P:siderophore transmembrane transport"/>
    <property type="evidence" value="ECO:0007669"/>
    <property type="project" value="TreeGrafter"/>
</dbReference>
<protein>
    <submittedName>
        <fullName evidence="14">TonB-dependent receptor plug domain protein</fullName>
    </submittedName>
</protein>
<dbReference type="SUPFAM" id="SSF56935">
    <property type="entry name" value="Porins"/>
    <property type="match status" value="1"/>
</dbReference>
<dbReference type="Proteomes" id="UP000016496">
    <property type="component" value="Unassembled WGS sequence"/>
</dbReference>
<proteinExistence type="inferred from homology"/>
<dbReference type="InterPro" id="IPR036942">
    <property type="entry name" value="Beta-barrel_TonB_sf"/>
</dbReference>
<keyword evidence="9 10" id="KW-0998">Cell outer membrane</keyword>
<keyword evidence="7 10" id="KW-0472">Membrane</keyword>
<feature type="domain" description="TonB-dependent receptor-like beta-barrel" evidence="12">
    <location>
        <begin position="305"/>
        <end position="679"/>
    </location>
</feature>
<accession>U2C717</accession>